<dbReference type="Proteomes" id="UP000193944">
    <property type="component" value="Unassembled WGS sequence"/>
</dbReference>
<dbReference type="EMBL" id="MCFG01000469">
    <property type="protein sequence ID" value="ORX65294.1"/>
    <property type="molecule type" value="Genomic_DNA"/>
</dbReference>
<reference evidence="1 2" key="2">
    <citation type="submission" date="2016-08" db="EMBL/GenBank/DDBJ databases">
        <title>Pervasive Adenine N6-methylation of Active Genes in Fungi.</title>
        <authorList>
            <consortium name="DOE Joint Genome Institute"/>
            <person name="Mondo S.J."/>
            <person name="Dannebaum R.O."/>
            <person name="Kuo R.C."/>
            <person name="Labutti K."/>
            <person name="Haridas S."/>
            <person name="Kuo A."/>
            <person name="Salamov A."/>
            <person name="Ahrendt S.R."/>
            <person name="Lipzen A."/>
            <person name="Sullivan W."/>
            <person name="Andreopoulos W.B."/>
            <person name="Clum A."/>
            <person name="Lindquist E."/>
            <person name="Daum C."/>
            <person name="Ramamoorthy G.K."/>
            <person name="Gryganskyi A."/>
            <person name="Culley D."/>
            <person name="Magnuson J.K."/>
            <person name="James T.Y."/>
            <person name="O'Malley M.A."/>
            <person name="Stajich J.E."/>
            <person name="Spatafora J.W."/>
            <person name="Visel A."/>
            <person name="Grigoriev I.V."/>
        </authorList>
    </citation>
    <scope>NUCLEOTIDE SEQUENCE [LARGE SCALE GENOMIC DNA]</scope>
    <source>
        <strain evidence="1 2">S4</strain>
    </source>
</reference>
<keyword evidence="2" id="KW-1185">Reference proteome</keyword>
<accession>A0A1Y1VX22</accession>
<gene>
    <name evidence="1" type="ORF">BCR32DRAFT_250717</name>
</gene>
<comment type="caution">
    <text evidence="1">The sequence shown here is derived from an EMBL/GenBank/DDBJ whole genome shotgun (WGS) entry which is preliminary data.</text>
</comment>
<dbReference type="SUPFAM" id="SSF47473">
    <property type="entry name" value="EF-hand"/>
    <property type="match status" value="1"/>
</dbReference>
<protein>
    <recommendedName>
        <fullName evidence="3">EF-hand domain-containing protein</fullName>
    </recommendedName>
</protein>
<evidence type="ECO:0000313" key="2">
    <source>
        <dbReference type="Proteomes" id="UP000193944"/>
    </source>
</evidence>
<evidence type="ECO:0000313" key="1">
    <source>
        <dbReference type="EMBL" id="ORX65294.1"/>
    </source>
</evidence>
<dbReference type="AlphaFoldDB" id="A0A1Y1VX22"/>
<proteinExistence type="predicted"/>
<evidence type="ECO:0008006" key="3">
    <source>
        <dbReference type="Google" id="ProtNLM"/>
    </source>
</evidence>
<organism evidence="1 2">
    <name type="scientific">Anaeromyces robustus</name>
    <dbReference type="NCBI Taxonomy" id="1754192"/>
    <lineage>
        <taxon>Eukaryota</taxon>
        <taxon>Fungi</taxon>
        <taxon>Fungi incertae sedis</taxon>
        <taxon>Chytridiomycota</taxon>
        <taxon>Chytridiomycota incertae sedis</taxon>
        <taxon>Neocallimastigomycetes</taxon>
        <taxon>Neocallimastigales</taxon>
        <taxon>Neocallimastigaceae</taxon>
        <taxon>Anaeromyces</taxon>
    </lineage>
</organism>
<sequence length="112" mass="13107">MNPPSDPEKVLEYLDKINIKEQIDEYFSDNDKNHCCFVDADGFRNIFNELYQKIGIKEEASGEKEWAWILNLIKKKSGDVLNKEEAIKLYSQMVLIARDYLYCLPPSNTKIK</sequence>
<dbReference type="InterPro" id="IPR011992">
    <property type="entry name" value="EF-hand-dom_pair"/>
</dbReference>
<reference evidence="1 2" key="1">
    <citation type="submission" date="2016-08" db="EMBL/GenBank/DDBJ databases">
        <title>A Parts List for Fungal Cellulosomes Revealed by Comparative Genomics.</title>
        <authorList>
            <consortium name="DOE Joint Genome Institute"/>
            <person name="Haitjema C.H."/>
            <person name="Gilmore S.P."/>
            <person name="Henske J.K."/>
            <person name="Solomon K.V."/>
            <person name="De Groot R."/>
            <person name="Kuo A."/>
            <person name="Mondo S.J."/>
            <person name="Salamov A.A."/>
            <person name="Labutti K."/>
            <person name="Zhao Z."/>
            <person name="Chiniquy J."/>
            <person name="Barry K."/>
            <person name="Brewer H.M."/>
            <person name="Purvine S.O."/>
            <person name="Wright A.T."/>
            <person name="Boxma B."/>
            <person name="Van Alen T."/>
            <person name="Hackstein J.H."/>
            <person name="Baker S.E."/>
            <person name="Grigoriev I.V."/>
            <person name="O'Malley M.A."/>
        </authorList>
    </citation>
    <scope>NUCLEOTIDE SEQUENCE [LARGE SCALE GENOMIC DNA]</scope>
    <source>
        <strain evidence="1 2">S4</strain>
    </source>
</reference>
<name>A0A1Y1VX22_9FUNG</name>